<dbReference type="InterPro" id="IPR039422">
    <property type="entry name" value="MarR/SlyA-like"/>
</dbReference>
<dbReference type="PRINTS" id="PR00598">
    <property type="entry name" value="HTHMARR"/>
</dbReference>
<evidence type="ECO:0000256" key="4">
    <source>
        <dbReference type="SAM" id="MobiDB-lite"/>
    </source>
</evidence>
<feature type="region of interest" description="Disordered" evidence="4">
    <location>
        <begin position="1"/>
        <end position="28"/>
    </location>
</feature>
<feature type="domain" description="HTH marR-type" evidence="5">
    <location>
        <begin position="45"/>
        <end position="177"/>
    </location>
</feature>
<proteinExistence type="predicted"/>
<accession>A0A4Q9H5N0</accession>
<dbReference type="InterPro" id="IPR036388">
    <property type="entry name" value="WH-like_DNA-bd_sf"/>
</dbReference>
<reference evidence="6 7" key="1">
    <citation type="submission" date="2019-02" db="EMBL/GenBank/DDBJ databases">
        <title>Aquabacterium sp. strain KMB7.</title>
        <authorList>
            <person name="Chen W.-M."/>
        </authorList>
    </citation>
    <scope>NUCLEOTIDE SEQUENCE [LARGE SCALE GENOMIC DNA]</scope>
    <source>
        <strain evidence="6 7">KMB7</strain>
    </source>
</reference>
<dbReference type="PROSITE" id="PS01117">
    <property type="entry name" value="HTH_MARR_1"/>
    <property type="match status" value="1"/>
</dbReference>
<dbReference type="Pfam" id="PF01047">
    <property type="entry name" value="MarR"/>
    <property type="match status" value="1"/>
</dbReference>
<name>A0A4Q9H5N0_9BURK</name>
<dbReference type="GO" id="GO:0006950">
    <property type="term" value="P:response to stress"/>
    <property type="evidence" value="ECO:0007669"/>
    <property type="project" value="TreeGrafter"/>
</dbReference>
<dbReference type="GO" id="GO:0003700">
    <property type="term" value="F:DNA-binding transcription factor activity"/>
    <property type="evidence" value="ECO:0007669"/>
    <property type="project" value="InterPro"/>
</dbReference>
<dbReference type="Proteomes" id="UP000292120">
    <property type="component" value="Unassembled WGS sequence"/>
</dbReference>
<dbReference type="Gene3D" id="1.10.10.10">
    <property type="entry name" value="Winged helix-like DNA-binding domain superfamily/Winged helix DNA-binding domain"/>
    <property type="match status" value="1"/>
</dbReference>
<dbReference type="AlphaFoldDB" id="A0A4Q9H5N0"/>
<evidence type="ECO:0000259" key="5">
    <source>
        <dbReference type="PROSITE" id="PS50995"/>
    </source>
</evidence>
<sequence>MPPLSCLDNGCPGNQDEPMLPDDPSSGAPDGAPACFYSAQSYSSDNSMGFLMKRLMLAMTGEVDRRLAEQGLTHAQWTPLFMLFKGRASTLAELARELQLDPGALTRTLDRLEAKGLCRRVRSTADRRVSLLELTDAGRQAAEQVPVVLSQVQNAYLSGFTEDEWLQMLGMLRRLLANAERFKASGGSGGPDAVTV</sequence>
<dbReference type="OrthoDB" id="6195716at2"/>
<evidence type="ECO:0000256" key="1">
    <source>
        <dbReference type="ARBA" id="ARBA00023015"/>
    </source>
</evidence>
<evidence type="ECO:0000256" key="2">
    <source>
        <dbReference type="ARBA" id="ARBA00023125"/>
    </source>
</evidence>
<dbReference type="InterPro" id="IPR023187">
    <property type="entry name" value="Tscrpt_reg_MarR-type_CS"/>
</dbReference>
<dbReference type="EMBL" id="SIXI01000001">
    <property type="protein sequence ID" value="TBO34114.1"/>
    <property type="molecule type" value="Genomic_DNA"/>
</dbReference>
<dbReference type="SUPFAM" id="SSF46785">
    <property type="entry name" value="Winged helix' DNA-binding domain"/>
    <property type="match status" value="1"/>
</dbReference>
<dbReference type="SMART" id="SM00347">
    <property type="entry name" value="HTH_MARR"/>
    <property type="match status" value="1"/>
</dbReference>
<dbReference type="PROSITE" id="PS50995">
    <property type="entry name" value="HTH_MARR_2"/>
    <property type="match status" value="1"/>
</dbReference>
<dbReference type="PANTHER" id="PTHR33164">
    <property type="entry name" value="TRANSCRIPTIONAL REGULATOR, MARR FAMILY"/>
    <property type="match status" value="1"/>
</dbReference>
<keyword evidence="7" id="KW-1185">Reference proteome</keyword>
<dbReference type="InterPro" id="IPR000835">
    <property type="entry name" value="HTH_MarR-typ"/>
</dbReference>
<evidence type="ECO:0000256" key="3">
    <source>
        <dbReference type="ARBA" id="ARBA00023163"/>
    </source>
</evidence>
<evidence type="ECO:0000313" key="7">
    <source>
        <dbReference type="Proteomes" id="UP000292120"/>
    </source>
</evidence>
<keyword evidence="1" id="KW-0805">Transcription regulation</keyword>
<comment type="caution">
    <text evidence="6">The sequence shown here is derived from an EMBL/GenBank/DDBJ whole genome shotgun (WGS) entry which is preliminary data.</text>
</comment>
<keyword evidence="3" id="KW-0804">Transcription</keyword>
<evidence type="ECO:0000313" key="6">
    <source>
        <dbReference type="EMBL" id="TBO34114.1"/>
    </source>
</evidence>
<dbReference type="InterPro" id="IPR036390">
    <property type="entry name" value="WH_DNA-bd_sf"/>
</dbReference>
<organism evidence="6 7">
    <name type="scientific">Aquabacterium lacunae</name>
    <dbReference type="NCBI Taxonomy" id="2528630"/>
    <lineage>
        <taxon>Bacteria</taxon>
        <taxon>Pseudomonadati</taxon>
        <taxon>Pseudomonadota</taxon>
        <taxon>Betaproteobacteria</taxon>
        <taxon>Burkholderiales</taxon>
        <taxon>Aquabacterium</taxon>
    </lineage>
</organism>
<gene>
    <name evidence="6" type="ORF">EYS42_01325</name>
</gene>
<dbReference type="GO" id="GO:0003677">
    <property type="term" value="F:DNA binding"/>
    <property type="evidence" value="ECO:0007669"/>
    <property type="project" value="UniProtKB-KW"/>
</dbReference>
<dbReference type="PANTHER" id="PTHR33164:SF64">
    <property type="entry name" value="TRANSCRIPTIONAL REGULATOR SLYA"/>
    <property type="match status" value="1"/>
</dbReference>
<keyword evidence="2" id="KW-0238">DNA-binding</keyword>
<protein>
    <submittedName>
        <fullName evidence="6">MarR family transcriptional regulator</fullName>
    </submittedName>
</protein>